<gene>
    <name evidence="1" type="ORF">GFK26_08765</name>
</gene>
<dbReference type="Gene3D" id="1.10.10.60">
    <property type="entry name" value="Homeodomain-like"/>
    <property type="match status" value="1"/>
</dbReference>
<evidence type="ECO:0000313" key="1">
    <source>
        <dbReference type="EMBL" id="QFZ87534.1"/>
    </source>
</evidence>
<evidence type="ECO:0000313" key="2">
    <source>
        <dbReference type="Proteomes" id="UP000326780"/>
    </source>
</evidence>
<dbReference type="InterPro" id="IPR009057">
    <property type="entry name" value="Homeodomain-like_sf"/>
</dbReference>
<dbReference type="AlphaFoldDB" id="A0A5Q0MFR0"/>
<name>A0A5Q0MFR0_VARPD</name>
<evidence type="ECO:0008006" key="3">
    <source>
        <dbReference type="Google" id="ProtNLM"/>
    </source>
</evidence>
<organism evidence="1 2">
    <name type="scientific">Variovorax paradoxus</name>
    <dbReference type="NCBI Taxonomy" id="34073"/>
    <lineage>
        <taxon>Bacteria</taxon>
        <taxon>Pseudomonadati</taxon>
        <taxon>Pseudomonadota</taxon>
        <taxon>Betaproteobacteria</taxon>
        <taxon>Burkholderiales</taxon>
        <taxon>Comamonadaceae</taxon>
        <taxon>Variovorax</taxon>
    </lineage>
</organism>
<reference evidence="1 2" key="1">
    <citation type="submission" date="2019-10" db="EMBL/GenBank/DDBJ databases">
        <title>Complete genome sequence of Variovorax paradoxus 5C-2.</title>
        <authorList>
            <person name="Gogoleva N.E."/>
            <person name="Balkin A.S."/>
        </authorList>
    </citation>
    <scope>NUCLEOTIDE SEQUENCE [LARGE SCALE GENOMIC DNA]</scope>
    <source>
        <strain evidence="1 2">5C-2</strain>
    </source>
</reference>
<dbReference type="EMBL" id="CP045644">
    <property type="protein sequence ID" value="QFZ87534.1"/>
    <property type="molecule type" value="Genomic_DNA"/>
</dbReference>
<dbReference type="SUPFAM" id="SSF46689">
    <property type="entry name" value="Homeodomain-like"/>
    <property type="match status" value="1"/>
</dbReference>
<sequence length="130" mass="14395">MAPWPRRSAPARDLLPPRLREFARLIGLSATMSFVARYGGLRIYIPANPAPDHPFAALIGFDNLRALSAEYAVDGTGLRFVLPKAQRALDAIRNEQIRTDYSTGKSIRALAAEHSLVERQVSRIVADIQL</sequence>
<accession>A0A5Q0MFR0</accession>
<proteinExistence type="predicted"/>
<protein>
    <recommendedName>
        <fullName evidence="3">Mor transcription activator domain-containing protein</fullName>
    </recommendedName>
</protein>
<dbReference type="Proteomes" id="UP000326780">
    <property type="component" value="Chromosome"/>
</dbReference>